<accession>A0A919KCA6</accession>
<name>A0A919KCA6_9ACTN</name>
<evidence type="ECO:0000313" key="1">
    <source>
        <dbReference type="EMBL" id="GHG59274.1"/>
    </source>
</evidence>
<proteinExistence type="predicted"/>
<dbReference type="Proteomes" id="UP000619355">
    <property type="component" value="Unassembled WGS sequence"/>
</dbReference>
<comment type="caution">
    <text evidence="1">The sequence shown here is derived from an EMBL/GenBank/DDBJ whole genome shotgun (WGS) entry which is preliminary data.</text>
</comment>
<dbReference type="AlphaFoldDB" id="A0A919KCA6"/>
<protein>
    <submittedName>
        <fullName evidence="1">Uncharacterized protein</fullName>
    </submittedName>
</protein>
<gene>
    <name evidence="1" type="ORF">GCM10018980_46930</name>
</gene>
<reference evidence="2" key="1">
    <citation type="journal article" date="2019" name="Int. J. Syst. Evol. Microbiol.">
        <title>The Global Catalogue of Microorganisms (GCM) 10K type strain sequencing project: providing services to taxonomists for standard genome sequencing and annotation.</title>
        <authorList>
            <consortium name="The Broad Institute Genomics Platform"/>
            <consortium name="The Broad Institute Genome Sequencing Center for Infectious Disease"/>
            <person name="Wu L."/>
            <person name="Ma J."/>
        </authorList>
    </citation>
    <scope>NUCLEOTIDE SEQUENCE [LARGE SCALE GENOMIC DNA]</scope>
    <source>
        <strain evidence="2">JCM 4253</strain>
    </source>
</reference>
<sequence length="173" mass="19188">MKHSNKQRYVKEINIIDVFKSLPSGSWEFHMRRRLATTAGLAASGLMLSTLSAHPAAAAEKDCSVLDGIHIVAKGGGDQTYTSRNSLKDVYLWVKDTAADGHHVAVRLVTRRADGSTHVWSWHHMYSGQDTEDSWYTTASDPGGIRRVWHEVATFEGDTEIFSCLSEGENNIV</sequence>
<keyword evidence="2" id="KW-1185">Reference proteome</keyword>
<dbReference type="RefSeq" id="WP_189984208.1">
    <property type="nucleotide sequence ID" value="NZ_BNBF01000015.1"/>
</dbReference>
<dbReference type="EMBL" id="BNBF01000015">
    <property type="protein sequence ID" value="GHG59274.1"/>
    <property type="molecule type" value="Genomic_DNA"/>
</dbReference>
<evidence type="ECO:0000313" key="2">
    <source>
        <dbReference type="Proteomes" id="UP000619355"/>
    </source>
</evidence>
<organism evidence="1 2">
    <name type="scientific">Streptomyces capoamus</name>
    <dbReference type="NCBI Taxonomy" id="68183"/>
    <lineage>
        <taxon>Bacteria</taxon>
        <taxon>Bacillati</taxon>
        <taxon>Actinomycetota</taxon>
        <taxon>Actinomycetes</taxon>
        <taxon>Kitasatosporales</taxon>
        <taxon>Streptomycetaceae</taxon>
        <taxon>Streptomyces</taxon>
    </lineage>
</organism>